<gene>
    <name evidence="1" type="ORF">A2477_01050</name>
</gene>
<name>A0A1F5TQR7_9BACT</name>
<organism evidence="1 2">
    <name type="scientific">Candidatus Falkowbacteria bacterium RIFOXYC2_FULL_47_12</name>
    <dbReference type="NCBI Taxonomy" id="1798004"/>
    <lineage>
        <taxon>Bacteria</taxon>
        <taxon>Candidatus Falkowiibacteriota</taxon>
    </lineage>
</organism>
<sequence>MKKLSAQKSVVVLDIREPAEPAAKDGGGFAIPAWMDCTWRRIPCGKLTCPICGRMVRVRARHIARGEDPDDLAAVFADMGENFSETLRLLREDARQLGVDLEKEPDEPPLQTPEPDAFPLYGVVKNWQECLEMILAAGYSAGASWVITDVYADLSWYGNALLAKTYRQLCAAWEKKYAPTLFGEADFRYTRDVLAECCAILTRNLRELLPLSGDYFVPVSRLLSTLAFLRERLRSL</sequence>
<proteinExistence type="predicted"/>
<accession>A0A1F5TQR7</accession>
<dbReference type="EMBL" id="MFGL01000008">
    <property type="protein sequence ID" value="OGF41188.1"/>
    <property type="molecule type" value="Genomic_DNA"/>
</dbReference>
<protein>
    <submittedName>
        <fullName evidence="1">Uncharacterized protein</fullName>
    </submittedName>
</protein>
<dbReference type="AlphaFoldDB" id="A0A1F5TQR7"/>
<comment type="caution">
    <text evidence="1">The sequence shown here is derived from an EMBL/GenBank/DDBJ whole genome shotgun (WGS) entry which is preliminary data.</text>
</comment>
<reference evidence="1 2" key="1">
    <citation type="journal article" date="2016" name="Nat. Commun.">
        <title>Thousands of microbial genomes shed light on interconnected biogeochemical processes in an aquifer system.</title>
        <authorList>
            <person name="Anantharaman K."/>
            <person name="Brown C.T."/>
            <person name="Hug L.A."/>
            <person name="Sharon I."/>
            <person name="Castelle C.J."/>
            <person name="Probst A.J."/>
            <person name="Thomas B.C."/>
            <person name="Singh A."/>
            <person name="Wilkins M.J."/>
            <person name="Karaoz U."/>
            <person name="Brodie E.L."/>
            <person name="Williams K.H."/>
            <person name="Hubbard S.S."/>
            <person name="Banfield J.F."/>
        </authorList>
    </citation>
    <scope>NUCLEOTIDE SEQUENCE [LARGE SCALE GENOMIC DNA]</scope>
</reference>
<evidence type="ECO:0000313" key="1">
    <source>
        <dbReference type="EMBL" id="OGF41188.1"/>
    </source>
</evidence>
<evidence type="ECO:0000313" key="2">
    <source>
        <dbReference type="Proteomes" id="UP000177939"/>
    </source>
</evidence>
<dbReference type="Proteomes" id="UP000177939">
    <property type="component" value="Unassembled WGS sequence"/>
</dbReference>